<dbReference type="EMBL" id="JAFFGZ010000007">
    <property type="protein sequence ID" value="KAK4642119.1"/>
    <property type="molecule type" value="Genomic_DNA"/>
</dbReference>
<evidence type="ECO:0000313" key="2">
    <source>
        <dbReference type="EMBL" id="KAK4642119.1"/>
    </source>
</evidence>
<sequence length="336" mass="38260">MALSRRPYLHADHVRQLELDRLNWLHVGAALRGGYVSIEDEDHATELRKADEKARMEEWKKGPFVKRMWVQDEQRESFRLITVGLDSMARSASGEPVSFVPASTISEYNLGPIIKIPETFFNTASAIMSCTEAVDITWMGSDKVERQDRWVVLPVVSGIRMPLLGERFMTCFGQLLLSVEPTGTVAVASDEEDRPQKKGGKPMMGGKEASSKKPVQRDIIMAHNPDSAPASQNVAGRQAAQIAREQRVYEDFVSSSQHTNQPTANRDHQTLAYYDNFRSYRDARSLDMHVTEREHWAAYWQLHTPRFDHRLLMPTERELRDQAGLPKPYSKGPPRK</sequence>
<comment type="caution">
    <text evidence="2">The sequence shown here is derived from an EMBL/GenBank/DDBJ whole genome shotgun (WGS) entry which is preliminary data.</text>
</comment>
<dbReference type="Proteomes" id="UP001322138">
    <property type="component" value="Unassembled WGS sequence"/>
</dbReference>
<gene>
    <name evidence="2" type="ORF">QC761_0081220</name>
</gene>
<keyword evidence="3" id="KW-1185">Reference proteome</keyword>
<evidence type="ECO:0000256" key="1">
    <source>
        <dbReference type="SAM" id="MobiDB-lite"/>
    </source>
</evidence>
<accession>A0ABR0FG98</accession>
<feature type="region of interest" description="Disordered" evidence="1">
    <location>
        <begin position="187"/>
        <end position="214"/>
    </location>
</feature>
<name>A0ABR0FG98_9PEZI</name>
<dbReference type="RefSeq" id="XP_062731095.1">
    <property type="nucleotide sequence ID" value="XM_062872847.1"/>
</dbReference>
<evidence type="ECO:0000313" key="3">
    <source>
        <dbReference type="Proteomes" id="UP001322138"/>
    </source>
</evidence>
<protein>
    <submittedName>
        <fullName evidence="2">Uncharacterized protein</fullName>
    </submittedName>
</protein>
<reference evidence="2 3" key="1">
    <citation type="journal article" date="2023" name="bioRxiv">
        <title>High-quality genome assemblies of four members of thePodospora anserinaspecies complex.</title>
        <authorList>
            <person name="Ament-Velasquez S.L."/>
            <person name="Vogan A.A."/>
            <person name="Wallerman O."/>
            <person name="Hartmann F."/>
            <person name="Gautier V."/>
            <person name="Silar P."/>
            <person name="Giraud T."/>
            <person name="Johannesson H."/>
        </authorList>
    </citation>
    <scope>NUCLEOTIDE SEQUENCE [LARGE SCALE GENOMIC DNA]</scope>
    <source>
        <strain evidence="2 3">CBS 112042</strain>
    </source>
</reference>
<proteinExistence type="predicted"/>
<organism evidence="2 3">
    <name type="scientific">Podospora bellae-mahoneyi</name>
    <dbReference type="NCBI Taxonomy" id="2093777"/>
    <lineage>
        <taxon>Eukaryota</taxon>
        <taxon>Fungi</taxon>
        <taxon>Dikarya</taxon>
        <taxon>Ascomycota</taxon>
        <taxon>Pezizomycotina</taxon>
        <taxon>Sordariomycetes</taxon>
        <taxon>Sordariomycetidae</taxon>
        <taxon>Sordariales</taxon>
        <taxon>Podosporaceae</taxon>
        <taxon>Podospora</taxon>
    </lineage>
</organism>
<dbReference type="GeneID" id="87892159"/>